<name>A0AAD7EYY9_9AGAR</name>
<feature type="transmembrane region" description="Helical" evidence="1">
    <location>
        <begin position="48"/>
        <end position="71"/>
    </location>
</feature>
<sequence length="212" mass="23202">MDSENAPLLPVPDLESNPAPAQEHLCTRCVREVDAAGDKTTLEITLRLVSMSTACLLCITIFGLLVGHFTVGHRPNVLTIFITVWTDVTATSVLALLIMGRHRKLGRTVTQIRVLSALAVCWIFLLFAMISQESSSDICRWRNYTNCHGLFTAAHVLSWFLMVTLFAGAYATYRKAISIHGTGTVPLPGPPMIPAWRLSVVAENQGIGSIKI</sequence>
<feature type="transmembrane region" description="Helical" evidence="1">
    <location>
        <begin position="112"/>
        <end position="130"/>
    </location>
</feature>
<evidence type="ECO:0000313" key="2">
    <source>
        <dbReference type="EMBL" id="KAJ7359219.1"/>
    </source>
</evidence>
<keyword evidence="1" id="KW-0472">Membrane</keyword>
<evidence type="ECO:0000313" key="3">
    <source>
        <dbReference type="Proteomes" id="UP001218218"/>
    </source>
</evidence>
<protein>
    <recommendedName>
        <fullName evidence="4">MARVEL domain-containing protein</fullName>
    </recommendedName>
</protein>
<accession>A0AAD7EYY9</accession>
<dbReference type="Proteomes" id="UP001218218">
    <property type="component" value="Unassembled WGS sequence"/>
</dbReference>
<comment type="caution">
    <text evidence="2">The sequence shown here is derived from an EMBL/GenBank/DDBJ whole genome shotgun (WGS) entry which is preliminary data.</text>
</comment>
<keyword evidence="3" id="KW-1185">Reference proteome</keyword>
<reference evidence="2" key="1">
    <citation type="submission" date="2023-03" db="EMBL/GenBank/DDBJ databases">
        <title>Massive genome expansion in bonnet fungi (Mycena s.s.) driven by repeated elements and novel gene families across ecological guilds.</title>
        <authorList>
            <consortium name="Lawrence Berkeley National Laboratory"/>
            <person name="Harder C.B."/>
            <person name="Miyauchi S."/>
            <person name="Viragh M."/>
            <person name="Kuo A."/>
            <person name="Thoen E."/>
            <person name="Andreopoulos B."/>
            <person name="Lu D."/>
            <person name="Skrede I."/>
            <person name="Drula E."/>
            <person name="Henrissat B."/>
            <person name="Morin E."/>
            <person name="Kohler A."/>
            <person name="Barry K."/>
            <person name="LaButti K."/>
            <person name="Morin E."/>
            <person name="Salamov A."/>
            <person name="Lipzen A."/>
            <person name="Mereny Z."/>
            <person name="Hegedus B."/>
            <person name="Baldrian P."/>
            <person name="Stursova M."/>
            <person name="Weitz H."/>
            <person name="Taylor A."/>
            <person name="Grigoriev I.V."/>
            <person name="Nagy L.G."/>
            <person name="Martin F."/>
            <person name="Kauserud H."/>
        </authorList>
    </citation>
    <scope>NUCLEOTIDE SEQUENCE</scope>
    <source>
        <strain evidence="2">CBHHK002</strain>
    </source>
</reference>
<feature type="transmembrane region" description="Helical" evidence="1">
    <location>
        <begin position="150"/>
        <end position="173"/>
    </location>
</feature>
<evidence type="ECO:0008006" key="4">
    <source>
        <dbReference type="Google" id="ProtNLM"/>
    </source>
</evidence>
<organism evidence="2 3">
    <name type="scientific">Mycena albidolilacea</name>
    <dbReference type="NCBI Taxonomy" id="1033008"/>
    <lineage>
        <taxon>Eukaryota</taxon>
        <taxon>Fungi</taxon>
        <taxon>Dikarya</taxon>
        <taxon>Basidiomycota</taxon>
        <taxon>Agaricomycotina</taxon>
        <taxon>Agaricomycetes</taxon>
        <taxon>Agaricomycetidae</taxon>
        <taxon>Agaricales</taxon>
        <taxon>Marasmiineae</taxon>
        <taxon>Mycenaceae</taxon>
        <taxon>Mycena</taxon>
    </lineage>
</organism>
<dbReference type="AlphaFoldDB" id="A0AAD7EYY9"/>
<keyword evidence="1" id="KW-1133">Transmembrane helix</keyword>
<evidence type="ECO:0000256" key="1">
    <source>
        <dbReference type="SAM" id="Phobius"/>
    </source>
</evidence>
<dbReference type="EMBL" id="JARIHO010000006">
    <property type="protein sequence ID" value="KAJ7359219.1"/>
    <property type="molecule type" value="Genomic_DNA"/>
</dbReference>
<keyword evidence="1" id="KW-0812">Transmembrane</keyword>
<gene>
    <name evidence="2" type="ORF">DFH08DRAFT_952381</name>
</gene>
<feature type="transmembrane region" description="Helical" evidence="1">
    <location>
        <begin position="77"/>
        <end position="100"/>
    </location>
</feature>
<proteinExistence type="predicted"/>